<evidence type="ECO:0000256" key="4">
    <source>
        <dbReference type="ARBA" id="ARBA00023054"/>
    </source>
</evidence>
<reference evidence="11" key="1">
    <citation type="submission" date="2022-01" db="EMBL/GenBank/DDBJ databases">
        <authorList>
            <person name="Braso-Vives M."/>
        </authorList>
    </citation>
    <scope>NUCLEOTIDE SEQUENCE</scope>
</reference>
<evidence type="ECO:0000256" key="9">
    <source>
        <dbReference type="ARBA" id="ARBA00041206"/>
    </source>
</evidence>
<name>A0A8J9YLQ7_BRALA</name>
<accession>A0A8J9YLQ7</accession>
<evidence type="ECO:0000256" key="5">
    <source>
        <dbReference type="ARBA" id="ARBA00023128"/>
    </source>
</evidence>
<evidence type="ECO:0000313" key="12">
    <source>
        <dbReference type="Proteomes" id="UP000838412"/>
    </source>
</evidence>
<feature type="signal peptide" evidence="10">
    <location>
        <begin position="1"/>
        <end position="17"/>
    </location>
</feature>
<dbReference type="PANTHER" id="PTHR11362">
    <property type="entry name" value="PHOSPHATIDYLETHANOLAMINE-BINDING PROTEIN"/>
    <property type="match status" value="1"/>
</dbReference>
<comment type="similarity">
    <text evidence="7">Belongs to the phosphatidylethanolamine-binding protein family. Mitochondrion-specific ribosomal protein mL38 subfamily.</text>
</comment>
<dbReference type="GO" id="GO:0005762">
    <property type="term" value="C:mitochondrial large ribosomal subunit"/>
    <property type="evidence" value="ECO:0007669"/>
    <property type="project" value="TreeGrafter"/>
</dbReference>
<keyword evidence="4" id="KW-0175">Coiled coil</keyword>
<evidence type="ECO:0000313" key="11">
    <source>
        <dbReference type="EMBL" id="CAH1233309.1"/>
    </source>
</evidence>
<dbReference type="EMBL" id="OV696686">
    <property type="protein sequence ID" value="CAH1233309.1"/>
    <property type="molecule type" value="Genomic_DNA"/>
</dbReference>
<dbReference type="OrthoDB" id="2506647at2759"/>
<evidence type="ECO:0000256" key="3">
    <source>
        <dbReference type="ARBA" id="ARBA00022980"/>
    </source>
</evidence>
<dbReference type="InterPro" id="IPR008914">
    <property type="entry name" value="PEBP"/>
</dbReference>
<feature type="chain" id="PRO_5035482052" description="Large ribosomal subunit protein mL38" evidence="10">
    <location>
        <begin position="18"/>
        <end position="271"/>
    </location>
</feature>
<keyword evidence="10" id="KW-0732">Signal</keyword>
<dbReference type="Proteomes" id="UP000838412">
    <property type="component" value="Chromosome 1"/>
</dbReference>
<protein>
    <recommendedName>
        <fullName evidence="8">Large ribosomal subunit protein mL38</fullName>
    </recommendedName>
    <alternativeName>
        <fullName evidence="9">39S ribosomal protein L38, mitochondrial</fullName>
    </alternativeName>
</protein>
<dbReference type="CDD" id="cd00866">
    <property type="entry name" value="PEBP_euk"/>
    <property type="match status" value="1"/>
</dbReference>
<comment type="subcellular location">
    <subcellularLocation>
        <location evidence="1">Mitochondrion</location>
    </subcellularLocation>
</comment>
<evidence type="ECO:0000256" key="8">
    <source>
        <dbReference type="ARBA" id="ARBA00039444"/>
    </source>
</evidence>
<keyword evidence="2" id="KW-0809">Transit peptide</keyword>
<dbReference type="InterPro" id="IPR035810">
    <property type="entry name" value="PEBP_euk"/>
</dbReference>
<dbReference type="SUPFAM" id="SSF49777">
    <property type="entry name" value="PEBP-like"/>
    <property type="match status" value="1"/>
</dbReference>
<sequence length="271" mass="28746">MLSSITTITALIALSNAHPWVPSGDLPMDLTVTFSAPEMVYSVCDRDFTQSAKNFSVATAGVAVNPGQTANDPTMTITGASPGDMFTILMLDSDAPAPDNDVGGTLKPLLHMLITNITNADPSTGTVVDPYVGPMPPPCQPANTYHYLLLKQTAALSLTFDDLPQYTPNCTLPVFAGKCLFEVTNFISSNQLTTVGYASMVAGADGFVRYTQVNDPVLSWMTEADTCKGIDGYDPCPTLATAPPSSSSDNVKMSIMASAWCLIFSFIFALN</sequence>
<evidence type="ECO:0000256" key="1">
    <source>
        <dbReference type="ARBA" id="ARBA00004173"/>
    </source>
</evidence>
<evidence type="ECO:0000256" key="7">
    <source>
        <dbReference type="ARBA" id="ARBA00038016"/>
    </source>
</evidence>
<evidence type="ECO:0000256" key="6">
    <source>
        <dbReference type="ARBA" id="ARBA00023274"/>
    </source>
</evidence>
<keyword evidence="3" id="KW-0689">Ribosomal protein</keyword>
<keyword evidence="12" id="KW-1185">Reference proteome</keyword>
<dbReference type="AlphaFoldDB" id="A0A8J9YLQ7"/>
<evidence type="ECO:0000256" key="2">
    <source>
        <dbReference type="ARBA" id="ARBA00022946"/>
    </source>
</evidence>
<proteinExistence type="inferred from homology"/>
<dbReference type="InterPro" id="IPR036610">
    <property type="entry name" value="PEBP-like_sf"/>
</dbReference>
<organism evidence="11 12">
    <name type="scientific">Branchiostoma lanceolatum</name>
    <name type="common">Common lancelet</name>
    <name type="synonym">Amphioxus lanceolatum</name>
    <dbReference type="NCBI Taxonomy" id="7740"/>
    <lineage>
        <taxon>Eukaryota</taxon>
        <taxon>Metazoa</taxon>
        <taxon>Chordata</taxon>
        <taxon>Cephalochordata</taxon>
        <taxon>Leptocardii</taxon>
        <taxon>Amphioxiformes</taxon>
        <taxon>Branchiostomatidae</taxon>
        <taxon>Branchiostoma</taxon>
    </lineage>
</organism>
<keyword evidence="5" id="KW-0496">Mitochondrion</keyword>
<dbReference type="Pfam" id="PF01161">
    <property type="entry name" value="PBP"/>
    <property type="match status" value="1"/>
</dbReference>
<dbReference type="PANTHER" id="PTHR11362:SF133">
    <property type="entry name" value="LARGE RIBOSOMAL SUBUNIT PROTEIN ML38"/>
    <property type="match status" value="1"/>
</dbReference>
<evidence type="ECO:0000256" key="10">
    <source>
        <dbReference type="SAM" id="SignalP"/>
    </source>
</evidence>
<dbReference type="Gene3D" id="3.90.280.10">
    <property type="entry name" value="PEBP-like"/>
    <property type="match status" value="1"/>
</dbReference>
<gene>
    <name evidence="11" type="primary">PEBP1</name>
    <name evidence="11" type="ORF">BLAG_LOCUS2119</name>
</gene>
<keyword evidence="6" id="KW-0687">Ribonucleoprotein</keyword>